<name>A0A8X7RAC3_BRACI</name>
<reference evidence="1 2" key="1">
    <citation type="submission" date="2020-02" db="EMBL/GenBank/DDBJ databases">
        <authorList>
            <person name="Ma Q."/>
            <person name="Huang Y."/>
            <person name="Song X."/>
            <person name="Pei D."/>
        </authorList>
    </citation>
    <scope>NUCLEOTIDE SEQUENCE [LARGE SCALE GENOMIC DNA]</scope>
    <source>
        <strain evidence="1">Sxm20200214</strain>
        <tissue evidence="1">Leaf</tissue>
    </source>
</reference>
<evidence type="ECO:0000313" key="2">
    <source>
        <dbReference type="Proteomes" id="UP000886595"/>
    </source>
</evidence>
<accession>A0A8X7RAC3</accession>
<evidence type="ECO:0000313" key="1">
    <source>
        <dbReference type="EMBL" id="KAG2283510.1"/>
    </source>
</evidence>
<sequence>MVKPLRFIMCNSFEILFWPSFVETPRCRLGFQPCSSSSRIQSSWRLRIRKRSFIYFITVRKDTNGPLLLHCSSLVVPPWCELMGVDMLLLDSQVSSLTSPKIFFTAYAKKSADVIELHIGVKSCDAKYETELRYEANVTGMISYTHIGYLS</sequence>
<keyword evidence="2" id="KW-1185">Reference proteome</keyword>
<dbReference type="EMBL" id="JAAMPC010000011">
    <property type="protein sequence ID" value="KAG2283510.1"/>
    <property type="molecule type" value="Genomic_DNA"/>
</dbReference>
<dbReference type="AlphaFoldDB" id="A0A8X7RAC3"/>
<proteinExistence type="predicted"/>
<organism evidence="1 2">
    <name type="scientific">Brassica carinata</name>
    <name type="common">Ethiopian mustard</name>
    <name type="synonym">Abyssinian cabbage</name>
    <dbReference type="NCBI Taxonomy" id="52824"/>
    <lineage>
        <taxon>Eukaryota</taxon>
        <taxon>Viridiplantae</taxon>
        <taxon>Streptophyta</taxon>
        <taxon>Embryophyta</taxon>
        <taxon>Tracheophyta</taxon>
        <taxon>Spermatophyta</taxon>
        <taxon>Magnoliopsida</taxon>
        <taxon>eudicotyledons</taxon>
        <taxon>Gunneridae</taxon>
        <taxon>Pentapetalae</taxon>
        <taxon>rosids</taxon>
        <taxon>malvids</taxon>
        <taxon>Brassicales</taxon>
        <taxon>Brassicaceae</taxon>
        <taxon>Brassiceae</taxon>
        <taxon>Brassica</taxon>
    </lineage>
</organism>
<comment type="caution">
    <text evidence="1">The sequence shown here is derived from an EMBL/GenBank/DDBJ whole genome shotgun (WGS) entry which is preliminary data.</text>
</comment>
<gene>
    <name evidence="1" type="ORF">Bca52824_054730</name>
</gene>
<protein>
    <submittedName>
        <fullName evidence="1">Uncharacterized protein</fullName>
    </submittedName>
</protein>
<dbReference type="Proteomes" id="UP000886595">
    <property type="component" value="Unassembled WGS sequence"/>
</dbReference>